<organism evidence="5 6">
    <name type="scientific">Candidatus Uhrbacteria bacterium RIFCSPHIGHO2_02_FULL_53_13</name>
    <dbReference type="NCBI Taxonomy" id="1802389"/>
    <lineage>
        <taxon>Bacteria</taxon>
        <taxon>Candidatus Uhriibacteriota</taxon>
    </lineage>
</organism>
<dbReference type="GO" id="GO:0032784">
    <property type="term" value="P:regulation of DNA-templated transcription elongation"/>
    <property type="evidence" value="ECO:0007669"/>
    <property type="project" value="InterPro"/>
</dbReference>
<dbReference type="InterPro" id="IPR023459">
    <property type="entry name" value="Tscrpt_elong_fac_GreA/B_fam"/>
</dbReference>
<dbReference type="GO" id="GO:0070063">
    <property type="term" value="F:RNA polymerase binding"/>
    <property type="evidence" value="ECO:0007669"/>
    <property type="project" value="InterPro"/>
</dbReference>
<protein>
    <recommendedName>
        <fullName evidence="7">Transcription elongation factor GreA</fullName>
    </recommendedName>
</protein>
<dbReference type="Proteomes" id="UP000177097">
    <property type="component" value="Unassembled WGS sequence"/>
</dbReference>
<evidence type="ECO:0000256" key="1">
    <source>
        <dbReference type="ARBA" id="ARBA00023015"/>
    </source>
</evidence>
<dbReference type="Pfam" id="PF01272">
    <property type="entry name" value="GreA_GreB"/>
    <property type="match status" value="1"/>
</dbReference>
<dbReference type="Gene3D" id="1.10.287.180">
    <property type="entry name" value="Transcription elongation factor, GreA/GreB, N-terminal domain"/>
    <property type="match status" value="1"/>
</dbReference>
<comment type="caution">
    <text evidence="5">The sequence shown here is derived from an EMBL/GenBank/DDBJ whole genome shotgun (WGS) entry which is preliminary data.</text>
</comment>
<dbReference type="SUPFAM" id="SSF54534">
    <property type="entry name" value="FKBP-like"/>
    <property type="match status" value="1"/>
</dbReference>
<evidence type="ECO:0000313" key="6">
    <source>
        <dbReference type="Proteomes" id="UP000177097"/>
    </source>
</evidence>
<evidence type="ECO:0000259" key="4">
    <source>
        <dbReference type="Pfam" id="PF03449"/>
    </source>
</evidence>
<dbReference type="STRING" id="1802389.A3C17_02720"/>
<evidence type="ECO:0008006" key="7">
    <source>
        <dbReference type="Google" id="ProtNLM"/>
    </source>
</evidence>
<name>A0A1F7U022_9BACT</name>
<dbReference type="InterPro" id="IPR001437">
    <property type="entry name" value="Tscrpt_elong_fac_GreA/B_C"/>
</dbReference>
<accession>A0A1F7U022</accession>
<dbReference type="InterPro" id="IPR022691">
    <property type="entry name" value="Tscrpt_elong_fac_GreA/B_N"/>
</dbReference>
<dbReference type="PIRSF" id="PIRSF006092">
    <property type="entry name" value="GreA_GreB"/>
    <property type="match status" value="1"/>
</dbReference>
<dbReference type="PANTHER" id="PTHR30437">
    <property type="entry name" value="TRANSCRIPTION ELONGATION FACTOR GREA"/>
    <property type="match status" value="1"/>
</dbReference>
<dbReference type="PANTHER" id="PTHR30437:SF4">
    <property type="entry name" value="TRANSCRIPTION ELONGATION FACTOR GREA"/>
    <property type="match status" value="1"/>
</dbReference>
<dbReference type="InterPro" id="IPR036805">
    <property type="entry name" value="Tscrpt_elong_fac_GreA/B_N_sf"/>
</dbReference>
<gene>
    <name evidence="5" type="ORF">A3C17_02720</name>
</gene>
<evidence type="ECO:0000259" key="3">
    <source>
        <dbReference type="Pfam" id="PF01272"/>
    </source>
</evidence>
<dbReference type="Gene3D" id="3.10.50.30">
    <property type="entry name" value="Transcription elongation factor, GreA/GreB, C-terminal domain"/>
    <property type="match status" value="1"/>
</dbReference>
<keyword evidence="1" id="KW-0805">Transcription regulation</keyword>
<feature type="domain" description="Transcription elongation factor GreA/GreB N-terminal" evidence="4">
    <location>
        <begin position="8"/>
        <end position="73"/>
    </location>
</feature>
<keyword evidence="2" id="KW-0804">Transcription</keyword>
<dbReference type="GO" id="GO:0003677">
    <property type="term" value="F:DNA binding"/>
    <property type="evidence" value="ECO:0007669"/>
    <property type="project" value="InterPro"/>
</dbReference>
<dbReference type="AlphaFoldDB" id="A0A1F7U022"/>
<dbReference type="SUPFAM" id="SSF46557">
    <property type="entry name" value="GreA transcript cleavage protein, N-terminal domain"/>
    <property type="match status" value="1"/>
</dbReference>
<reference evidence="5 6" key="1">
    <citation type="journal article" date="2016" name="Nat. Commun.">
        <title>Thousands of microbial genomes shed light on interconnected biogeochemical processes in an aquifer system.</title>
        <authorList>
            <person name="Anantharaman K."/>
            <person name="Brown C.T."/>
            <person name="Hug L.A."/>
            <person name="Sharon I."/>
            <person name="Castelle C.J."/>
            <person name="Probst A.J."/>
            <person name="Thomas B.C."/>
            <person name="Singh A."/>
            <person name="Wilkins M.J."/>
            <person name="Karaoz U."/>
            <person name="Brodie E.L."/>
            <person name="Williams K.H."/>
            <person name="Hubbard S.S."/>
            <person name="Banfield J.F."/>
        </authorList>
    </citation>
    <scope>NUCLEOTIDE SEQUENCE [LARGE SCALE GENOMIC DNA]</scope>
</reference>
<dbReference type="EMBL" id="MGDX01000010">
    <property type="protein sequence ID" value="OGL71601.1"/>
    <property type="molecule type" value="Genomic_DNA"/>
</dbReference>
<sequence length="149" mass="16815">MVDFHVLPETLERYRRELFELKKRYPIIKAEMQRTAEEGDFSENAGYQAAKRELRRVNSRMTILEDRITQAIVIDGGPSDGSIGIGSTVVLHNGQEKLFRIVGPLDVNLLFGQISYRSPLGAALMGKRTGDEVQVNNVTWKIIRVGADR</sequence>
<proteinExistence type="predicted"/>
<dbReference type="GO" id="GO:0006354">
    <property type="term" value="P:DNA-templated transcription elongation"/>
    <property type="evidence" value="ECO:0007669"/>
    <property type="project" value="TreeGrafter"/>
</dbReference>
<evidence type="ECO:0000256" key="2">
    <source>
        <dbReference type="ARBA" id="ARBA00023163"/>
    </source>
</evidence>
<evidence type="ECO:0000313" key="5">
    <source>
        <dbReference type="EMBL" id="OGL71601.1"/>
    </source>
</evidence>
<dbReference type="InterPro" id="IPR036953">
    <property type="entry name" value="GreA/GreB_C_sf"/>
</dbReference>
<dbReference type="Pfam" id="PF03449">
    <property type="entry name" value="GreA_GreB_N"/>
    <property type="match status" value="1"/>
</dbReference>
<feature type="domain" description="Transcription elongation factor GreA/GreB C-terminal" evidence="3">
    <location>
        <begin position="80"/>
        <end position="145"/>
    </location>
</feature>